<evidence type="ECO:0000313" key="4">
    <source>
        <dbReference type="Proteomes" id="UP000252004"/>
    </source>
</evidence>
<evidence type="ECO:0000256" key="2">
    <source>
        <dbReference type="SAM" id="SignalP"/>
    </source>
</evidence>
<protein>
    <submittedName>
        <fullName evidence="3">Uncharacterized protein</fullName>
    </submittedName>
</protein>
<dbReference type="EMBL" id="CP030864">
    <property type="protein sequence ID" value="AXE28199.1"/>
    <property type="molecule type" value="Genomic_DNA"/>
</dbReference>
<accession>A0A344UBC8</accession>
<dbReference type="Proteomes" id="UP000252004">
    <property type="component" value="Plasmid unnamed2"/>
</dbReference>
<proteinExistence type="predicted"/>
<name>A0A344UBC8_9ACTN</name>
<dbReference type="SUPFAM" id="SSF50998">
    <property type="entry name" value="Quinoprotein alcohol dehydrogenase-like"/>
    <property type="match status" value="1"/>
</dbReference>
<dbReference type="RefSeq" id="WP_114059359.1">
    <property type="nucleotide sequence ID" value="NZ_CP030864.1"/>
</dbReference>
<feature type="signal peptide" evidence="2">
    <location>
        <begin position="1"/>
        <end position="27"/>
    </location>
</feature>
<evidence type="ECO:0000256" key="1">
    <source>
        <dbReference type="SAM" id="MobiDB-lite"/>
    </source>
</evidence>
<keyword evidence="2" id="KW-0732">Signal</keyword>
<feature type="chain" id="PRO_5039523634" evidence="2">
    <location>
        <begin position="28"/>
        <end position="457"/>
    </location>
</feature>
<dbReference type="InterPro" id="IPR011047">
    <property type="entry name" value="Quinoprotein_ADH-like_sf"/>
</dbReference>
<dbReference type="OrthoDB" id="3952542at2"/>
<keyword evidence="3" id="KW-0614">Plasmid</keyword>
<dbReference type="Gene3D" id="2.40.10.480">
    <property type="match status" value="1"/>
</dbReference>
<sequence>MLSHHPLRLRRWARFVLLPAVASAVMAAAATGCGPKPAAESKSSPTPRPPFAPPKLAPAWMSPTATGKPFHTTLHATWHTASALYVGRGSGVEILDAATGQSKGSVQPPEPGATLCAMTPTLSADGLGAVAWIKGDPEGRGASCEHVSLVDTGRDGAVVWTTSVTGSAVAGKPFTSETAALGWAGDVLAVMTPNTVVGLQKDHSRAWAWSNPGVARQEFVYNDDMAVRGDRITVMLSEKGAPARPNYSFVTLDGKGRQTKPAAERVPLGDGMYLHLVSDHPEALLVTPPSEAAPELLLLAADGAITRRIALTTPVGHAELRGIGTYWRPDSMFDIRFTDTTVFVTAGSTISDTPAHVAAFDLKTGAMRWSRPVEAVTVPRLVGADADAVYVLGGRTTSDMTMYAFTSGDGTRTPISSVTAPRTLLPVTGLAIDYRAGNLAMTETRAGMFGTLMFRAP</sequence>
<organism evidence="3 4">
    <name type="scientific">Streptomyces globosus</name>
    <dbReference type="NCBI Taxonomy" id="68209"/>
    <lineage>
        <taxon>Bacteria</taxon>
        <taxon>Bacillati</taxon>
        <taxon>Actinomycetota</taxon>
        <taxon>Actinomycetes</taxon>
        <taxon>Kitasatosporales</taxon>
        <taxon>Streptomycetaceae</taxon>
        <taxon>Streptomyces</taxon>
    </lineage>
</organism>
<reference evidence="3 4" key="1">
    <citation type="submission" date="2018-01" db="EMBL/GenBank/DDBJ databases">
        <title>Draft genome Sequence of streptomyces globosus LZH-48.</title>
        <authorList>
            <person name="Ran K."/>
            <person name="Li Z."/>
            <person name="Wei S."/>
            <person name="Dong R."/>
        </authorList>
    </citation>
    <scope>NUCLEOTIDE SEQUENCE [LARGE SCALE GENOMIC DNA]</scope>
    <source>
        <strain evidence="3 4">LZH-48</strain>
        <plasmid evidence="3 4">unnamed2</plasmid>
    </source>
</reference>
<feature type="region of interest" description="Disordered" evidence="1">
    <location>
        <begin position="32"/>
        <end position="64"/>
    </location>
</feature>
<evidence type="ECO:0000313" key="3">
    <source>
        <dbReference type="EMBL" id="AXE28199.1"/>
    </source>
</evidence>
<geneLocation type="plasmid" evidence="3 4">
    <name>unnamed2</name>
</geneLocation>
<dbReference type="KEGG" id="sgz:C0216_32465"/>
<keyword evidence="4" id="KW-1185">Reference proteome</keyword>
<dbReference type="AlphaFoldDB" id="A0A344UBC8"/>
<gene>
    <name evidence="3" type="ORF">C0216_32465</name>
</gene>
<feature type="compositionally biased region" description="Pro residues" evidence="1">
    <location>
        <begin position="46"/>
        <end position="56"/>
    </location>
</feature>